<dbReference type="Proteomes" id="UP000735302">
    <property type="component" value="Unassembled WGS sequence"/>
</dbReference>
<evidence type="ECO:0000313" key="1">
    <source>
        <dbReference type="EMBL" id="GFN94648.1"/>
    </source>
</evidence>
<reference evidence="1 2" key="1">
    <citation type="journal article" date="2021" name="Elife">
        <title>Chloroplast acquisition without the gene transfer in kleptoplastic sea slugs, Plakobranchus ocellatus.</title>
        <authorList>
            <person name="Maeda T."/>
            <person name="Takahashi S."/>
            <person name="Yoshida T."/>
            <person name="Shimamura S."/>
            <person name="Takaki Y."/>
            <person name="Nagai Y."/>
            <person name="Toyoda A."/>
            <person name="Suzuki Y."/>
            <person name="Arimoto A."/>
            <person name="Ishii H."/>
            <person name="Satoh N."/>
            <person name="Nishiyama T."/>
            <person name="Hasebe M."/>
            <person name="Maruyama T."/>
            <person name="Minagawa J."/>
            <person name="Obokata J."/>
            <person name="Shigenobu S."/>
        </authorList>
    </citation>
    <scope>NUCLEOTIDE SEQUENCE [LARGE SCALE GENOMIC DNA]</scope>
</reference>
<evidence type="ECO:0000313" key="2">
    <source>
        <dbReference type="Proteomes" id="UP000735302"/>
    </source>
</evidence>
<name>A0AAV3ZH54_9GAST</name>
<accession>A0AAV3ZH54</accession>
<dbReference type="EMBL" id="BLXT01002468">
    <property type="protein sequence ID" value="GFN94648.1"/>
    <property type="molecule type" value="Genomic_DNA"/>
</dbReference>
<comment type="caution">
    <text evidence="1">The sequence shown here is derived from an EMBL/GenBank/DDBJ whole genome shotgun (WGS) entry which is preliminary data.</text>
</comment>
<sequence>MYYVFGSYSHKNELRNSVLKSEFERINFYPPRKTALTGAHPRPGPPCWIEYCTVSLSGPTRTEAEKEAAMRSQFNQTVRFSTIRNFAKVCLLSPFRPTQW</sequence>
<proteinExistence type="predicted"/>
<gene>
    <name evidence="1" type="ORF">PoB_002115400</name>
</gene>
<organism evidence="1 2">
    <name type="scientific">Plakobranchus ocellatus</name>
    <dbReference type="NCBI Taxonomy" id="259542"/>
    <lineage>
        <taxon>Eukaryota</taxon>
        <taxon>Metazoa</taxon>
        <taxon>Spiralia</taxon>
        <taxon>Lophotrochozoa</taxon>
        <taxon>Mollusca</taxon>
        <taxon>Gastropoda</taxon>
        <taxon>Heterobranchia</taxon>
        <taxon>Euthyneura</taxon>
        <taxon>Panpulmonata</taxon>
        <taxon>Sacoglossa</taxon>
        <taxon>Placobranchoidea</taxon>
        <taxon>Plakobranchidae</taxon>
        <taxon>Plakobranchus</taxon>
    </lineage>
</organism>
<protein>
    <submittedName>
        <fullName evidence="1">Uncharacterized protein</fullName>
    </submittedName>
</protein>
<dbReference type="AlphaFoldDB" id="A0AAV3ZH54"/>
<keyword evidence="2" id="KW-1185">Reference proteome</keyword>